<comment type="similarity">
    <text evidence="4">Belongs to the CD36 family.</text>
</comment>
<keyword evidence="15" id="KW-1185">Reference proteome</keyword>
<organism evidence="14 15">
    <name type="scientific">Anopheles albimanus</name>
    <name type="common">New world malaria mosquito</name>
    <dbReference type="NCBI Taxonomy" id="7167"/>
    <lineage>
        <taxon>Eukaryota</taxon>
        <taxon>Metazoa</taxon>
        <taxon>Ecdysozoa</taxon>
        <taxon>Arthropoda</taxon>
        <taxon>Hexapoda</taxon>
        <taxon>Insecta</taxon>
        <taxon>Pterygota</taxon>
        <taxon>Neoptera</taxon>
        <taxon>Endopterygota</taxon>
        <taxon>Diptera</taxon>
        <taxon>Nematocera</taxon>
        <taxon>Culicoidea</taxon>
        <taxon>Culicidae</taxon>
        <taxon>Anophelinae</taxon>
        <taxon>Anopheles</taxon>
    </lineage>
</organism>
<keyword evidence="11" id="KW-0325">Glycoprotein</keyword>
<evidence type="ECO:0000256" key="4">
    <source>
        <dbReference type="ARBA" id="ARBA00010532"/>
    </source>
</evidence>
<dbReference type="GO" id="GO:0005901">
    <property type="term" value="C:caveola"/>
    <property type="evidence" value="ECO:0007669"/>
    <property type="project" value="UniProtKB-SubCell"/>
</dbReference>
<evidence type="ECO:0000256" key="8">
    <source>
        <dbReference type="ARBA" id="ARBA00023136"/>
    </source>
</evidence>
<keyword evidence="8" id="KW-0472">Membrane</keyword>
<keyword evidence="9" id="KW-1015">Disulfide bond</keyword>
<evidence type="ECO:0000256" key="11">
    <source>
        <dbReference type="ARBA" id="ARBA00023180"/>
    </source>
</evidence>
<dbReference type="Proteomes" id="UP000069272">
    <property type="component" value="Chromosome 3L"/>
</dbReference>
<dbReference type="VEuPathDB" id="VectorBase:AALB20_031894"/>
<sequence length="1001" mass="113753">MKEGFVIAFALSLLVLGALVTFGFTAFIRTIIDHQVALRVGGQSFGWWSRPPVEPIIRIFVYNVTNADEFLNNGTKPILDELGPYVYVQTWEKVNIKENPNGTISYNQKRVYIFNEDLSGGLEDDVVIVPNIPMLSATSQSKHAARFLRLAMASIMDILKIKPFVEVSVGQLLWGYEDPLLKLAKDVVPKEQKLPYEEFGLMYGKNSTSKDTVTVWTGVDDITQYGIIDKYNGRSHQTHWLSEQCNRLNGTDGSIFPPRITQNSTLHVYEKDLCRLLPLSFEKEVTVRGGVKGYRFTPSPDVFASVEKNPNNMCYCPAGPPCAPHGLFNVSLCQYDSPILLSFPHFYMADQSLRTAVEGISPPEKEKHQLFIDVQPDMGTALRARARIQINLAVSQVVDIKQVANFPDIVFPILWFEEGIDSLPDEILDLMKVATTIPPRAKFILTIALFSLGGFLFVVAVICLVRKSHRQSTLHLEGSNYLATASVDQAKKKAKMDTLCLISLTTTLSIACFILGLFCHVNKPTQLILNDRLTMREFMPYFRWWKDTSDVLVTCRIFIFNVTNSKEWLDGKDDQLHLEELVPIVYREILVHDNVTFHEHNSTMSYITRRHLEFLPERNTPGILNKTIIVPNTSLLVSATDQLPIDASVFKTPFLAIRQGVAARMENDFFFVKKGLNFVYSISGDSVFSELTIYDYLWNTKPLFLQQARSIIPSMVPAENVGILSTMYEDPEEHVNVRYGRRYGNEQFFMMNTYEYEPTVPGFSLARGDCFASIVNSSEGATYPQNLNEQSVLIYWRKTLCRAVPLYFDGRVQRGPLVGYKYSLPDSSYDRLPNSTADCFKGPYGPLEDGSTDISKCYHDVSLVATSPHFYARNFTTAHKITGMKPNRELHHSYTIVDPSFGIPFEQSARTQTNLAIPQLTGYASEIRRFSEMIIPMFWIEYHQRELPVYIVRTLQAFYVIRDIEPYLPYALYLACVLLLVVAFREAARFNMQSRIAPTKC</sequence>
<keyword evidence="5" id="KW-1003">Cell membrane</keyword>
<dbReference type="GO" id="GO:0005044">
    <property type="term" value="F:scavenger receptor activity"/>
    <property type="evidence" value="ECO:0007669"/>
    <property type="project" value="TreeGrafter"/>
</dbReference>
<keyword evidence="10" id="KW-0675">Receptor</keyword>
<name>A0A182FCS4_ANOAL</name>
<evidence type="ECO:0000256" key="13">
    <source>
        <dbReference type="ARBA" id="ARBA00042244"/>
    </source>
</evidence>
<evidence type="ECO:0000256" key="3">
    <source>
        <dbReference type="ARBA" id="ARBA00004651"/>
    </source>
</evidence>
<dbReference type="Pfam" id="PF01130">
    <property type="entry name" value="CD36"/>
    <property type="match status" value="2"/>
</dbReference>
<proteinExistence type="inferred from homology"/>
<evidence type="ECO:0000256" key="1">
    <source>
        <dbReference type="ARBA" id="ARBA00003156"/>
    </source>
</evidence>
<accession>A0A182FCS4</accession>
<protein>
    <recommendedName>
        <fullName evidence="12">Scavenger receptor class B member 1</fullName>
    </recommendedName>
    <alternativeName>
        <fullName evidence="13">SR-BI</fullName>
    </alternativeName>
</protein>
<dbReference type="PANTHER" id="PTHR11923">
    <property type="entry name" value="SCAVENGER RECEPTOR CLASS B TYPE-1 SR-B1"/>
    <property type="match status" value="1"/>
</dbReference>
<evidence type="ECO:0000256" key="5">
    <source>
        <dbReference type="ARBA" id="ARBA00022475"/>
    </source>
</evidence>
<evidence type="ECO:0000313" key="14">
    <source>
        <dbReference type="EnsemblMetazoa" id="AALB004310-PA"/>
    </source>
</evidence>
<dbReference type="PANTHER" id="PTHR11923:SF110">
    <property type="entry name" value="SCAVENGER RECEPTOR CLASS B MEMBER 1"/>
    <property type="match status" value="1"/>
</dbReference>
<reference evidence="14" key="2">
    <citation type="submission" date="2022-08" db="UniProtKB">
        <authorList>
            <consortium name="EnsemblMetazoa"/>
        </authorList>
    </citation>
    <scope>IDENTIFICATION</scope>
    <source>
        <strain evidence="14">STECLA/ALBI9_A</strain>
    </source>
</reference>
<dbReference type="PRINTS" id="PR01609">
    <property type="entry name" value="CD36FAMILY"/>
</dbReference>
<dbReference type="AlphaFoldDB" id="A0A182FCS4"/>
<evidence type="ECO:0000313" key="15">
    <source>
        <dbReference type="Proteomes" id="UP000069272"/>
    </source>
</evidence>
<dbReference type="VEuPathDB" id="VectorBase:AALB004310"/>
<evidence type="ECO:0000256" key="12">
    <source>
        <dbReference type="ARBA" id="ARBA00040821"/>
    </source>
</evidence>
<evidence type="ECO:0000256" key="6">
    <source>
        <dbReference type="ARBA" id="ARBA00022692"/>
    </source>
</evidence>
<evidence type="ECO:0000256" key="9">
    <source>
        <dbReference type="ARBA" id="ARBA00023157"/>
    </source>
</evidence>
<comment type="function">
    <text evidence="1">Plays an olfactory role that is not restricted to pheromone sensitivity.</text>
</comment>
<reference evidence="14 15" key="1">
    <citation type="journal article" date="2017" name="G3 (Bethesda)">
        <title>The Physical Genome Mapping of Anopheles albimanus Corrected Scaffold Misassemblies and Identified Interarm Rearrangements in Genus Anopheles.</title>
        <authorList>
            <person name="Artemov G.N."/>
            <person name="Peery A.N."/>
            <person name="Jiang X."/>
            <person name="Tu Z."/>
            <person name="Stegniy V.N."/>
            <person name="Sharakhova M.V."/>
            <person name="Sharakhov I.V."/>
        </authorList>
    </citation>
    <scope>NUCLEOTIDE SEQUENCE [LARGE SCALE GENOMIC DNA]</scope>
    <source>
        <strain evidence="14 15">ALBI9_A</strain>
    </source>
</reference>
<dbReference type="EnsemblMetazoa" id="AALB004310-RA">
    <property type="protein sequence ID" value="AALB004310-PA"/>
    <property type="gene ID" value="AALB004310"/>
</dbReference>
<dbReference type="STRING" id="7167.A0A182FCS4"/>
<evidence type="ECO:0000256" key="2">
    <source>
        <dbReference type="ARBA" id="ARBA00004189"/>
    </source>
</evidence>
<dbReference type="GO" id="GO:0005737">
    <property type="term" value="C:cytoplasm"/>
    <property type="evidence" value="ECO:0007669"/>
    <property type="project" value="TreeGrafter"/>
</dbReference>
<dbReference type="InterPro" id="IPR002159">
    <property type="entry name" value="CD36_fam"/>
</dbReference>
<comment type="subcellular location">
    <subcellularLocation>
        <location evidence="3">Cell membrane</location>
        <topology evidence="3">Multi-pass membrane protein</topology>
    </subcellularLocation>
    <subcellularLocation>
        <location evidence="2">Membrane</location>
        <location evidence="2">Caveola</location>
        <topology evidence="2">Multi-pass membrane protein</topology>
    </subcellularLocation>
</comment>
<evidence type="ECO:0000256" key="10">
    <source>
        <dbReference type="ARBA" id="ARBA00023170"/>
    </source>
</evidence>
<keyword evidence="7" id="KW-1133">Transmembrane helix</keyword>
<dbReference type="VEuPathDB" id="VectorBase:AALB20_032911"/>
<keyword evidence="6" id="KW-0812">Transmembrane</keyword>
<evidence type="ECO:0000256" key="7">
    <source>
        <dbReference type="ARBA" id="ARBA00022989"/>
    </source>
</evidence>